<proteinExistence type="predicted"/>
<feature type="non-terminal residue" evidence="1">
    <location>
        <position position="27"/>
    </location>
</feature>
<sequence>MVQPPPGPPRPIDQPLEISPIGVLNFL</sequence>
<name>A0A0F9F0H5_9ZZZZ</name>
<organism evidence="1">
    <name type="scientific">marine sediment metagenome</name>
    <dbReference type="NCBI Taxonomy" id="412755"/>
    <lineage>
        <taxon>unclassified sequences</taxon>
        <taxon>metagenomes</taxon>
        <taxon>ecological metagenomes</taxon>
    </lineage>
</organism>
<dbReference type="EMBL" id="LAZR01025423">
    <property type="protein sequence ID" value="KKL71966.1"/>
    <property type="molecule type" value="Genomic_DNA"/>
</dbReference>
<dbReference type="AlphaFoldDB" id="A0A0F9F0H5"/>
<comment type="caution">
    <text evidence="1">The sequence shown here is derived from an EMBL/GenBank/DDBJ whole genome shotgun (WGS) entry which is preliminary data.</text>
</comment>
<gene>
    <name evidence="1" type="ORF">LCGC14_2089670</name>
</gene>
<protein>
    <submittedName>
        <fullName evidence="1">Uncharacterized protein</fullName>
    </submittedName>
</protein>
<reference evidence="1" key="1">
    <citation type="journal article" date="2015" name="Nature">
        <title>Complex archaea that bridge the gap between prokaryotes and eukaryotes.</title>
        <authorList>
            <person name="Spang A."/>
            <person name="Saw J.H."/>
            <person name="Jorgensen S.L."/>
            <person name="Zaremba-Niedzwiedzka K."/>
            <person name="Martijn J."/>
            <person name="Lind A.E."/>
            <person name="van Eijk R."/>
            <person name="Schleper C."/>
            <person name="Guy L."/>
            <person name="Ettema T.J."/>
        </authorList>
    </citation>
    <scope>NUCLEOTIDE SEQUENCE</scope>
</reference>
<accession>A0A0F9F0H5</accession>
<evidence type="ECO:0000313" key="1">
    <source>
        <dbReference type="EMBL" id="KKL71966.1"/>
    </source>
</evidence>